<feature type="domain" description="Pyrroline-5-carboxylate reductase catalytic N-terminal" evidence="7">
    <location>
        <begin position="4"/>
        <end position="96"/>
    </location>
</feature>
<comment type="catalytic activity">
    <reaction evidence="4">
        <text>L-proline + NAD(+) = (S)-1-pyrroline-5-carboxylate + NADH + 2 H(+)</text>
        <dbReference type="Rhea" id="RHEA:14105"/>
        <dbReference type="ChEBI" id="CHEBI:15378"/>
        <dbReference type="ChEBI" id="CHEBI:17388"/>
        <dbReference type="ChEBI" id="CHEBI:57540"/>
        <dbReference type="ChEBI" id="CHEBI:57945"/>
        <dbReference type="ChEBI" id="CHEBI:60039"/>
        <dbReference type="EC" id="1.5.1.2"/>
    </reaction>
</comment>
<dbReference type="Pfam" id="PF14748">
    <property type="entry name" value="P5CR_dimer"/>
    <property type="match status" value="1"/>
</dbReference>
<keyword evidence="2 4" id="KW-0521">NADP</keyword>
<feature type="domain" description="Pyrroline-5-carboxylate reductase dimerisation" evidence="8">
    <location>
        <begin position="159"/>
        <end position="263"/>
    </location>
</feature>
<comment type="similarity">
    <text evidence="1 4 6">Belongs to the pyrroline-5-carboxylate reductase family.</text>
</comment>
<comment type="function">
    <text evidence="4">Catalyzes the reduction of 1-pyrroline-5-carboxylate (PCA) to L-proline.</text>
</comment>
<proteinExistence type="inferred from homology"/>
<gene>
    <name evidence="4 9" type="primary">proC</name>
    <name evidence="9" type="ORF">AADG42_05000</name>
</gene>
<dbReference type="InterPro" id="IPR028939">
    <property type="entry name" value="P5C_Rdtase_cat_N"/>
</dbReference>
<keyword evidence="10" id="KW-1185">Reference proteome</keyword>
<comment type="subcellular location">
    <subcellularLocation>
        <location evidence="4">Cytoplasm</location>
    </subcellularLocation>
</comment>
<dbReference type="RefSeq" id="WP_425308120.1">
    <property type="nucleotide sequence ID" value="NZ_CP154795.1"/>
</dbReference>
<sequence length="264" mass="26902">MTRLVVVGAGLMGEAIFSGLLASGWAPADIVVSDARAERRAELSERYGVGSGEAVDAVADAQTVLLAVKPADVGGVLEEIGDRLAPDALLLSVCAGVALATLQAGVREGTPVVRAMPNTPARVGEAITAVSPGTHATDDHLAEVTEILGAVGRVITVAEKYQDSVTAVSGSGPAYVFLVAEAMIEGGVHVGLPRDVATELAVQTLFGSATLLRDTGDHPAILRENVTSPGGTTAAALRRLEDHGVRAAFLAAVEAARDRSLELG</sequence>
<dbReference type="InterPro" id="IPR029036">
    <property type="entry name" value="P5CR_dimer"/>
</dbReference>
<dbReference type="PANTHER" id="PTHR11645:SF0">
    <property type="entry name" value="PYRROLINE-5-CARBOXYLATE REDUCTASE 3"/>
    <property type="match status" value="1"/>
</dbReference>
<dbReference type="InterPro" id="IPR036291">
    <property type="entry name" value="NAD(P)-bd_dom_sf"/>
</dbReference>
<dbReference type="PANTHER" id="PTHR11645">
    <property type="entry name" value="PYRROLINE-5-CARBOXYLATE REDUCTASE"/>
    <property type="match status" value="1"/>
</dbReference>
<evidence type="ECO:0000256" key="2">
    <source>
        <dbReference type="ARBA" id="ARBA00022857"/>
    </source>
</evidence>
<evidence type="ECO:0000259" key="7">
    <source>
        <dbReference type="Pfam" id="PF03807"/>
    </source>
</evidence>
<dbReference type="InterPro" id="IPR000304">
    <property type="entry name" value="Pyrroline-COOH_reductase"/>
</dbReference>
<dbReference type="SUPFAM" id="SSF48179">
    <property type="entry name" value="6-phosphogluconate dehydrogenase C-terminal domain-like"/>
    <property type="match status" value="1"/>
</dbReference>
<dbReference type="Gene3D" id="1.10.3730.10">
    <property type="entry name" value="ProC C-terminal domain-like"/>
    <property type="match status" value="1"/>
</dbReference>
<dbReference type="GO" id="GO:0004735">
    <property type="term" value="F:pyrroline-5-carboxylate reductase activity"/>
    <property type="evidence" value="ECO:0007669"/>
    <property type="project" value="UniProtKB-EC"/>
</dbReference>
<evidence type="ECO:0000256" key="5">
    <source>
        <dbReference type="NCBIfam" id="TIGR00112"/>
    </source>
</evidence>
<evidence type="ECO:0000256" key="3">
    <source>
        <dbReference type="ARBA" id="ARBA00023002"/>
    </source>
</evidence>
<accession>A0ABZ3FKW2</accession>
<evidence type="ECO:0000256" key="1">
    <source>
        <dbReference type="ARBA" id="ARBA00005525"/>
    </source>
</evidence>
<comment type="catalytic activity">
    <reaction evidence="4 6">
        <text>L-proline + NADP(+) = (S)-1-pyrroline-5-carboxylate + NADPH + 2 H(+)</text>
        <dbReference type="Rhea" id="RHEA:14109"/>
        <dbReference type="ChEBI" id="CHEBI:15378"/>
        <dbReference type="ChEBI" id="CHEBI:17388"/>
        <dbReference type="ChEBI" id="CHEBI:57783"/>
        <dbReference type="ChEBI" id="CHEBI:58349"/>
        <dbReference type="ChEBI" id="CHEBI:60039"/>
        <dbReference type="EC" id="1.5.1.2"/>
    </reaction>
</comment>
<keyword evidence="3 4" id="KW-0560">Oxidoreductase</keyword>
<protein>
    <recommendedName>
        <fullName evidence="4 5">Pyrroline-5-carboxylate reductase</fullName>
        <shortName evidence="4">P5C reductase</shortName>
        <shortName evidence="4">P5CR</shortName>
        <ecNumber evidence="4 5">1.5.1.2</ecNumber>
    </recommendedName>
    <alternativeName>
        <fullName evidence="4">PCA reductase</fullName>
    </alternativeName>
</protein>
<evidence type="ECO:0000313" key="9">
    <source>
        <dbReference type="EMBL" id="XAN06691.1"/>
    </source>
</evidence>
<evidence type="ECO:0000313" key="10">
    <source>
        <dbReference type="Proteomes" id="UP001442841"/>
    </source>
</evidence>
<dbReference type="EMBL" id="CP154795">
    <property type="protein sequence ID" value="XAN06691.1"/>
    <property type="molecule type" value="Genomic_DNA"/>
</dbReference>
<comment type="pathway">
    <text evidence="4 6">Amino-acid biosynthesis; L-proline biosynthesis; L-proline from L-glutamate 5-semialdehyde: step 1/1.</text>
</comment>
<dbReference type="EC" id="1.5.1.2" evidence="4 5"/>
<dbReference type="NCBIfam" id="TIGR00112">
    <property type="entry name" value="proC"/>
    <property type="match status" value="1"/>
</dbReference>
<keyword evidence="4 6" id="KW-0028">Amino-acid biosynthesis</keyword>
<dbReference type="InterPro" id="IPR008927">
    <property type="entry name" value="6-PGluconate_DH-like_C_sf"/>
</dbReference>
<dbReference type="Pfam" id="PF03807">
    <property type="entry name" value="F420_oxidored"/>
    <property type="match status" value="1"/>
</dbReference>
<keyword evidence="4 6" id="KW-0641">Proline biosynthesis</keyword>
<dbReference type="Proteomes" id="UP001442841">
    <property type="component" value="Chromosome"/>
</dbReference>
<dbReference type="SUPFAM" id="SSF51735">
    <property type="entry name" value="NAD(P)-binding Rossmann-fold domains"/>
    <property type="match status" value="1"/>
</dbReference>
<dbReference type="Gene3D" id="3.40.50.720">
    <property type="entry name" value="NAD(P)-binding Rossmann-like Domain"/>
    <property type="match status" value="1"/>
</dbReference>
<dbReference type="PROSITE" id="PS00521">
    <property type="entry name" value="P5CR"/>
    <property type="match status" value="1"/>
</dbReference>
<reference evidence="9 10" key="1">
    <citation type="submission" date="2024-04" db="EMBL/GenBank/DDBJ databases">
        <title>Isolation of an actinomycete strain from pig manure.</title>
        <authorList>
            <person name="Gong T."/>
            <person name="Yu Z."/>
            <person name="An M."/>
            <person name="Wei C."/>
            <person name="Yang W."/>
            <person name="Liu L."/>
        </authorList>
    </citation>
    <scope>NUCLEOTIDE SEQUENCE [LARGE SCALE GENOMIC DNA]</scope>
    <source>
        <strain evidence="9 10">ZF39</strain>
    </source>
</reference>
<keyword evidence="4" id="KW-0963">Cytoplasm</keyword>
<dbReference type="HAMAP" id="MF_01925">
    <property type="entry name" value="P5C_reductase"/>
    <property type="match status" value="1"/>
</dbReference>
<name>A0ABZ3FKW2_9ACTN</name>
<evidence type="ECO:0000256" key="4">
    <source>
        <dbReference type="HAMAP-Rule" id="MF_01925"/>
    </source>
</evidence>
<organism evidence="9 10">
    <name type="scientific">Ammonicoccus fulvus</name>
    <dbReference type="NCBI Taxonomy" id="3138240"/>
    <lineage>
        <taxon>Bacteria</taxon>
        <taxon>Bacillati</taxon>
        <taxon>Actinomycetota</taxon>
        <taxon>Actinomycetes</taxon>
        <taxon>Propionibacteriales</taxon>
        <taxon>Propionibacteriaceae</taxon>
        <taxon>Ammonicoccus</taxon>
    </lineage>
</organism>
<evidence type="ECO:0000259" key="8">
    <source>
        <dbReference type="Pfam" id="PF14748"/>
    </source>
</evidence>
<dbReference type="PIRSF" id="PIRSF000193">
    <property type="entry name" value="Pyrrol-5-carb_rd"/>
    <property type="match status" value="1"/>
</dbReference>
<dbReference type="InterPro" id="IPR053790">
    <property type="entry name" value="P5CR-like_CS"/>
</dbReference>
<evidence type="ECO:0000256" key="6">
    <source>
        <dbReference type="RuleBase" id="RU003903"/>
    </source>
</evidence>